<feature type="signal peptide" evidence="1">
    <location>
        <begin position="1"/>
        <end position="17"/>
    </location>
</feature>
<dbReference type="Gene3D" id="1.20.120.1490">
    <property type="match status" value="1"/>
</dbReference>
<evidence type="ECO:0000313" key="3">
    <source>
        <dbReference type="Proteomes" id="UP000199382"/>
    </source>
</evidence>
<organism evidence="2 3">
    <name type="scientific">Aliiruegeria lutimaris</name>
    <dbReference type="NCBI Taxonomy" id="571298"/>
    <lineage>
        <taxon>Bacteria</taxon>
        <taxon>Pseudomonadati</taxon>
        <taxon>Pseudomonadota</taxon>
        <taxon>Alphaproteobacteria</taxon>
        <taxon>Rhodobacterales</taxon>
        <taxon>Roseobacteraceae</taxon>
        <taxon>Aliiruegeria</taxon>
    </lineage>
</organism>
<accession>A0A1G8LN88</accession>
<proteinExistence type="predicted"/>
<protein>
    <submittedName>
        <fullName evidence="2">Protein refolding chaperone Spy/CpxP family</fullName>
    </submittedName>
</protein>
<dbReference type="EMBL" id="FNEK01000004">
    <property type="protein sequence ID" value="SDI56907.1"/>
    <property type="molecule type" value="Genomic_DNA"/>
</dbReference>
<reference evidence="2 3" key="1">
    <citation type="submission" date="2016-10" db="EMBL/GenBank/DDBJ databases">
        <authorList>
            <person name="de Groot N.N."/>
        </authorList>
    </citation>
    <scope>NUCLEOTIDE SEQUENCE [LARGE SCALE GENOMIC DNA]</scope>
    <source>
        <strain evidence="2 3">DSM 25294</strain>
    </source>
</reference>
<sequence length="178" mass="18972">MRLLVIAALCAASPLLAQDAPYAGQQERTISSFSEADIASIEAGEGWGLALPAELNGWPGPAHVLEMADALSLDTEQRSQIETIFDEMKMAAKSEGRRMLDAEAALDAAFRSGEIDPERLVKLLAAAEAARAALRQVHLGAHLRTAPFLTPHQKMLYSQARGYQGGAGFDHSAHGGSH</sequence>
<gene>
    <name evidence="2" type="ORF">SAMN04488026_100491</name>
</gene>
<keyword evidence="3" id="KW-1185">Reference proteome</keyword>
<name>A0A1G8LN88_9RHOB</name>
<dbReference type="AlphaFoldDB" id="A0A1G8LN88"/>
<dbReference type="RefSeq" id="WP_093149542.1">
    <property type="nucleotide sequence ID" value="NZ_FNEK01000004.1"/>
</dbReference>
<dbReference type="Proteomes" id="UP000199382">
    <property type="component" value="Unassembled WGS sequence"/>
</dbReference>
<dbReference type="Pfam" id="PF13801">
    <property type="entry name" value="Metal_resist"/>
    <property type="match status" value="1"/>
</dbReference>
<dbReference type="STRING" id="571298.SAMN04488026_100491"/>
<evidence type="ECO:0000256" key="1">
    <source>
        <dbReference type="SAM" id="SignalP"/>
    </source>
</evidence>
<keyword evidence="1" id="KW-0732">Signal</keyword>
<evidence type="ECO:0000313" key="2">
    <source>
        <dbReference type="EMBL" id="SDI56907.1"/>
    </source>
</evidence>
<dbReference type="OrthoDB" id="7353511at2"/>
<dbReference type="InterPro" id="IPR025961">
    <property type="entry name" value="Metal_resist"/>
</dbReference>
<feature type="chain" id="PRO_5011701405" evidence="1">
    <location>
        <begin position="18"/>
        <end position="178"/>
    </location>
</feature>